<gene>
    <name evidence="2" type="ORF">CYNAS_LOCUS8655</name>
</gene>
<protein>
    <submittedName>
        <fullName evidence="2">Uncharacterized protein</fullName>
    </submittedName>
</protein>
<accession>A0AA36GQX5</accession>
<dbReference type="EMBL" id="CATQJL010000223">
    <property type="protein sequence ID" value="CAJ0596672.1"/>
    <property type="molecule type" value="Genomic_DNA"/>
</dbReference>
<evidence type="ECO:0000313" key="3">
    <source>
        <dbReference type="Proteomes" id="UP001176961"/>
    </source>
</evidence>
<name>A0AA36GQX5_CYLNA</name>
<keyword evidence="1" id="KW-0732">Signal</keyword>
<evidence type="ECO:0000256" key="1">
    <source>
        <dbReference type="SAM" id="SignalP"/>
    </source>
</evidence>
<dbReference type="Proteomes" id="UP001176961">
    <property type="component" value="Unassembled WGS sequence"/>
</dbReference>
<feature type="signal peptide" evidence="1">
    <location>
        <begin position="1"/>
        <end position="19"/>
    </location>
</feature>
<dbReference type="InterPro" id="IPR045860">
    <property type="entry name" value="Snake_toxin-like_sf"/>
</dbReference>
<evidence type="ECO:0000313" key="2">
    <source>
        <dbReference type="EMBL" id="CAJ0596672.1"/>
    </source>
</evidence>
<dbReference type="SUPFAM" id="SSF57302">
    <property type="entry name" value="Snake toxin-like"/>
    <property type="match status" value="1"/>
</dbReference>
<keyword evidence="3" id="KW-1185">Reference proteome</keyword>
<proteinExistence type="predicted"/>
<feature type="chain" id="PRO_5041444676" evidence="1">
    <location>
        <begin position="20"/>
        <end position="88"/>
    </location>
</feature>
<dbReference type="AlphaFoldDB" id="A0AA36GQX5"/>
<comment type="caution">
    <text evidence="2">The sequence shown here is derived from an EMBL/GenBank/DDBJ whole genome shotgun (WGS) entry which is preliminary data.</text>
</comment>
<organism evidence="2 3">
    <name type="scientific">Cylicocyclus nassatus</name>
    <name type="common">Nematode worm</name>
    <dbReference type="NCBI Taxonomy" id="53992"/>
    <lineage>
        <taxon>Eukaryota</taxon>
        <taxon>Metazoa</taxon>
        <taxon>Ecdysozoa</taxon>
        <taxon>Nematoda</taxon>
        <taxon>Chromadorea</taxon>
        <taxon>Rhabditida</taxon>
        <taxon>Rhabditina</taxon>
        <taxon>Rhabditomorpha</taxon>
        <taxon>Strongyloidea</taxon>
        <taxon>Strongylidae</taxon>
        <taxon>Cylicocyclus</taxon>
    </lineage>
</organism>
<reference evidence="2" key="1">
    <citation type="submission" date="2023-07" db="EMBL/GenBank/DDBJ databases">
        <authorList>
            <consortium name="CYATHOMIX"/>
        </authorList>
    </citation>
    <scope>NUCLEOTIDE SEQUENCE</scope>
    <source>
        <strain evidence="2">N/A</strain>
    </source>
</reference>
<sequence>MFSYVPVVLLVAIIARTQALECYYGITSYSMTRQKCAPTVKYCYTMKPDYDKNIYLGCDGFNLCKGKGGCSRNGNLSICCCASNLCNA</sequence>